<reference evidence="2" key="1">
    <citation type="journal article" date="2019" name="MBio">
        <title>Virus Genomes from Deep Sea Sediments Expand the Ocean Megavirome and Support Independent Origins of Viral Gigantism.</title>
        <authorList>
            <person name="Backstrom D."/>
            <person name="Yutin N."/>
            <person name="Jorgensen S.L."/>
            <person name="Dharamshi J."/>
            <person name="Homa F."/>
            <person name="Zaremba-Niedwiedzka K."/>
            <person name="Spang A."/>
            <person name="Wolf Y.I."/>
            <person name="Koonin E.V."/>
            <person name="Ettema T.J."/>
        </authorList>
    </citation>
    <scope>NUCLEOTIDE SEQUENCE</scope>
</reference>
<protein>
    <recommendedName>
        <fullName evidence="3">Transmembrane protein</fullName>
    </recommendedName>
</protein>
<feature type="transmembrane region" description="Helical" evidence="1">
    <location>
        <begin position="6"/>
        <end position="27"/>
    </location>
</feature>
<evidence type="ECO:0008006" key="3">
    <source>
        <dbReference type="Google" id="ProtNLM"/>
    </source>
</evidence>
<accession>A0A481YT72</accession>
<keyword evidence="1" id="KW-0472">Membrane</keyword>
<gene>
    <name evidence="2" type="ORF">LCMAC101_05700</name>
</gene>
<organism evidence="2">
    <name type="scientific">Marseillevirus LCMAC101</name>
    <dbReference type="NCBI Taxonomy" id="2506602"/>
    <lineage>
        <taxon>Viruses</taxon>
        <taxon>Varidnaviria</taxon>
        <taxon>Bamfordvirae</taxon>
        <taxon>Nucleocytoviricota</taxon>
        <taxon>Megaviricetes</taxon>
        <taxon>Pimascovirales</taxon>
        <taxon>Pimascovirales incertae sedis</taxon>
        <taxon>Marseilleviridae</taxon>
    </lineage>
</organism>
<sequence length="83" mass="9105">MADVWLDVFVGGFVVIALAFMIISAWVRVSKTVSAKYFGPSDPKNPSVLPYVIAAVFITIVSLIVIAYVHNLTTIDLKLPPRK</sequence>
<keyword evidence="1" id="KW-1133">Transmembrane helix</keyword>
<keyword evidence="1" id="KW-0812">Transmembrane</keyword>
<name>A0A481YT72_9VIRU</name>
<proteinExistence type="predicted"/>
<evidence type="ECO:0000313" key="2">
    <source>
        <dbReference type="EMBL" id="QBK85975.1"/>
    </source>
</evidence>
<dbReference type="EMBL" id="MK500328">
    <property type="protein sequence ID" value="QBK85975.1"/>
    <property type="molecule type" value="Genomic_DNA"/>
</dbReference>
<feature type="transmembrane region" description="Helical" evidence="1">
    <location>
        <begin position="48"/>
        <end position="69"/>
    </location>
</feature>
<evidence type="ECO:0000256" key="1">
    <source>
        <dbReference type="SAM" id="Phobius"/>
    </source>
</evidence>